<gene>
    <name evidence="1" type="ORF">G7Y89_g810</name>
</gene>
<dbReference type="InterPro" id="IPR036380">
    <property type="entry name" value="Isochorismatase-like_sf"/>
</dbReference>
<proteinExistence type="predicted"/>
<reference evidence="1 2" key="1">
    <citation type="submission" date="2020-03" db="EMBL/GenBank/DDBJ databases">
        <title>Draft Genome Sequence of Cudoniella acicularis.</title>
        <authorList>
            <person name="Buettner E."/>
            <person name="Kellner H."/>
        </authorList>
    </citation>
    <scope>NUCLEOTIDE SEQUENCE [LARGE SCALE GENOMIC DNA]</scope>
    <source>
        <strain evidence="1 2">DSM 108380</strain>
    </source>
</reference>
<dbReference type="OrthoDB" id="1739143at2759"/>
<organism evidence="1 2">
    <name type="scientific">Cudoniella acicularis</name>
    <dbReference type="NCBI Taxonomy" id="354080"/>
    <lineage>
        <taxon>Eukaryota</taxon>
        <taxon>Fungi</taxon>
        <taxon>Dikarya</taxon>
        <taxon>Ascomycota</taxon>
        <taxon>Pezizomycotina</taxon>
        <taxon>Leotiomycetes</taxon>
        <taxon>Helotiales</taxon>
        <taxon>Tricladiaceae</taxon>
        <taxon>Cudoniella</taxon>
    </lineage>
</organism>
<dbReference type="EMBL" id="JAAMPI010000028">
    <property type="protein sequence ID" value="KAF4637298.1"/>
    <property type="molecule type" value="Genomic_DNA"/>
</dbReference>
<sequence>MSEFQDIVDKSDFSTGPGLIDCVKAYHDPKSPLYAPERFDIALASILRLIQKCRETGTPVVYSSVIFESPSAGGK</sequence>
<accession>A0A8H4RXD0</accession>
<comment type="caution">
    <text evidence="1">The sequence shown here is derived from an EMBL/GenBank/DDBJ whole genome shotgun (WGS) entry which is preliminary data.</text>
</comment>
<evidence type="ECO:0000313" key="2">
    <source>
        <dbReference type="Proteomes" id="UP000566819"/>
    </source>
</evidence>
<evidence type="ECO:0000313" key="1">
    <source>
        <dbReference type="EMBL" id="KAF4637298.1"/>
    </source>
</evidence>
<protein>
    <submittedName>
        <fullName evidence="1">Uncharacterized protein</fullName>
    </submittedName>
</protein>
<dbReference type="SUPFAM" id="SSF52499">
    <property type="entry name" value="Isochorismatase-like hydrolases"/>
    <property type="match status" value="1"/>
</dbReference>
<dbReference type="AlphaFoldDB" id="A0A8H4RXD0"/>
<dbReference type="Proteomes" id="UP000566819">
    <property type="component" value="Unassembled WGS sequence"/>
</dbReference>
<keyword evidence="2" id="KW-1185">Reference proteome</keyword>
<name>A0A8H4RXD0_9HELO</name>